<comment type="caution">
    <text evidence="1">The sequence shown here is derived from an EMBL/GenBank/DDBJ whole genome shotgun (WGS) entry which is preliminary data.</text>
</comment>
<dbReference type="RefSeq" id="WP_115837159.1">
    <property type="nucleotide sequence ID" value="NZ_CP025086.1"/>
</dbReference>
<reference evidence="1 2" key="1">
    <citation type="submission" date="2018-08" db="EMBL/GenBank/DDBJ databases">
        <title>Genomic Encyclopedia of Type Strains, Phase IV (KMG-IV): sequencing the most valuable type-strain genomes for metagenomic binning, comparative biology and taxonomic classification.</title>
        <authorList>
            <person name="Goeker M."/>
        </authorList>
    </citation>
    <scope>NUCLEOTIDE SEQUENCE [LARGE SCALE GENOMIC DNA]</scope>
    <source>
        <strain evidence="1 2">BW863</strain>
    </source>
</reference>
<dbReference type="Proteomes" id="UP000256900">
    <property type="component" value="Unassembled WGS sequence"/>
</dbReference>
<organism evidence="1 2">
    <name type="scientific">Methylovirgula ligni</name>
    <dbReference type="NCBI Taxonomy" id="569860"/>
    <lineage>
        <taxon>Bacteria</taxon>
        <taxon>Pseudomonadati</taxon>
        <taxon>Pseudomonadota</taxon>
        <taxon>Alphaproteobacteria</taxon>
        <taxon>Hyphomicrobiales</taxon>
        <taxon>Beijerinckiaceae</taxon>
        <taxon>Methylovirgula</taxon>
    </lineage>
</organism>
<evidence type="ECO:0000313" key="1">
    <source>
        <dbReference type="EMBL" id="REF84513.1"/>
    </source>
</evidence>
<protein>
    <submittedName>
        <fullName evidence="1">Uncharacterized protein</fullName>
    </submittedName>
</protein>
<dbReference type="EMBL" id="QUMO01000004">
    <property type="protein sequence ID" value="REF84513.1"/>
    <property type="molecule type" value="Genomic_DNA"/>
</dbReference>
<sequence>MKYKFSKSSLDQAKKESIEEIKSREISAVREILEKLLTITTGSVGFPREDLSETAVQEGVELTREFLKILNPQARRLVIELVTIIAELSGDR</sequence>
<keyword evidence="2" id="KW-1185">Reference proteome</keyword>
<gene>
    <name evidence="1" type="ORF">DES32_2620</name>
</gene>
<evidence type="ECO:0000313" key="2">
    <source>
        <dbReference type="Proteomes" id="UP000256900"/>
    </source>
</evidence>
<accession>A0A3D9YSM3</accession>
<proteinExistence type="predicted"/>
<dbReference type="AlphaFoldDB" id="A0A3D9YSM3"/>
<name>A0A3D9YSM3_9HYPH</name>